<dbReference type="KEGG" id="pbu:L21SP3_01269"/>
<keyword evidence="1" id="KW-1003">Cell membrane</keyword>
<evidence type="ECO:0000256" key="7">
    <source>
        <dbReference type="ARBA" id="ARBA00023136"/>
    </source>
</evidence>
<dbReference type="SUPFAM" id="SSF53448">
    <property type="entry name" value="Nucleotide-diphospho-sugar transferases"/>
    <property type="match status" value="1"/>
</dbReference>
<dbReference type="InterPro" id="IPR050256">
    <property type="entry name" value="Glycosyltransferase_2"/>
</dbReference>
<dbReference type="GO" id="GO:0005886">
    <property type="term" value="C:plasma membrane"/>
    <property type="evidence" value="ECO:0007669"/>
    <property type="project" value="TreeGrafter"/>
</dbReference>
<dbReference type="PANTHER" id="PTHR48090">
    <property type="entry name" value="UNDECAPRENYL-PHOSPHATE 4-DEOXY-4-FORMAMIDO-L-ARABINOSE TRANSFERASE-RELATED"/>
    <property type="match status" value="1"/>
</dbReference>
<dbReference type="Pfam" id="PF00535">
    <property type="entry name" value="Glycos_transf_2"/>
    <property type="match status" value="1"/>
</dbReference>
<keyword evidence="4" id="KW-0812">Transmembrane</keyword>
<dbReference type="CDD" id="cd04179">
    <property type="entry name" value="DPM_DPG-synthase_like"/>
    <property type="match status" value="1"/>
</dbReference>
<keyword evidence="5" id="KW-0448">Lipopolysaccharide biosynthesis</keyword>
<dbReference type="AlphaFoldDB" id="A0A1Q2HQA9"/>
<keyword evidence="6" id="KW-1133">Transmembrane helix</keyword>
<gene>
    <name evidence="9" type="primary">arnC_4</name>
    <name evidence="9" type="ORF">L21SP3_01269</name>
</gene>
<feature type="domain" description="Glycosyltransferase 2-like" evidence="8">
    <location>
        <begin position="12"/>
        <end position="177"/>
    </location>
</feature>
<dbReference type="GO" id="GO:0099621">
    <property type="term" value="F:undecaprenyl-phosphate 4-deoxy-4-formamido-L-arabinose transferase activity"/>
    <property type="evidence" value="ECO:0007669"/>
    <property type="project" value="UniProtKB-EC"/>
</dbReference>
<accession>A0A1Q2HQA9</accession>
<name>A0A1Q2HQA9_9BACT</name>
<keyword evidence="10" id="KW-1185">Reference proteome</keyword>
<dbReference type="InterPro" id="IPR029044">
    <property type="entry name" value="Nucleotide-diphossugar_trans"/>
</dbReference>
<keyword evidence="7" id="KW-0472">Membrane</keyword>
<dbReference type="PANTHER" id="PTHR48090:SF3">
    <property type="entry name" value="UNDECAPRENYL-PHOSPHATE 4-DEOXY-4-FORMAMIDO-L-ARABINOSE TRANSFERASE"/>
    <property type="match status" value="1"/>
</dbReference>
<proteinExistence type="predicted"/>
<dbReference type="EC" id="2.4.2.53" evidence="9"/>
<sequence>MVNEEALKPALSVFFPCFNEEQNLGGLIEETLSFLPEISDNFEIIAVDDGSTDKTAQIAQEYARKDSRVRLVSHDSNKGYGEALKTGFREASKEYVFYTDGDKQFSIKDLSRIIPLAAGEDAPADIVSCYRQNRQDNIFRKLTGHTWNILMCLLFGFKLKDIDCAFKLYRREIFDNIKLKSSGALIDTEILVRARKKGFRITQLPVRHYPRVYGESSGAKPAVVFKAFAELSKLWLDIVTDH</sequence>
<evidence type="ECO:0000256" key="4">
    <source>
        <dbReference type="ARBA" id="ARBA00022692"/>
    </source>
</evidence>
<dbReference type="EMBL" id="CP019633">
    <property type="protein sequence ID" value="AQQ09464.1"/>
    <property type="molecule type" value="Genomic_DNA"/>
</dbReference>
<evidence type="ECO:0000256" key="3">
    <source>
        <dbReference type="ARBA" id="ARBA00022679"/>
    </source>
</evidence>
<keyword evidence="2 9" id="KW-0328">Glycosyltransferase</keyword>
<dbReference type="Gene3D" id="3.90.550.10">
    <property type="entry name" value="Spore Coat Polysaccharide Biosynthesis Protein SpsA, Chain A"/>
    <property type="match status" value="1"/>
</dbReference>
<dbReference type="RefSeq" id="WP_077540058.1">
    <property type="nucleotide sequence ID" value="NZ_CP019633.1"/>
</dbReference>
<dbReference type="OrthoDB" id="9815691at2"/>
<dbReference type="InterPro" id="IPR001173">
    <property type="entry name" value="Glyco_trans_2-like"/>
</dbReference>
<evidence type="ECO:0000259" key="8">
    <source>
        <dbReference type="Pfam" id="PF00535"/>
    </source>
</evidence>
<evidence type="ECO:0000256" key="5">
    <source>
        <dbReference type="ARBA" id="ARBA00022985"/>
    </source>
</evidence>
<dbReference type="GO" id="GO:0009103">
    <property type="term" value="P:lipopolysaccharide biosynthetic process"/>
    <property type="evidence" value="ECO:0007669"/>
    <property type="project" value="UniProtKB-KW"/>
</dbReference>
<evidence type="ECO:0000313" key="10">
    <source>
        <dbReference type="Proteomes" id="UP000188273"/>
    </source>
</evidence>
<dbReference type="STRING" id="1940790.L21SP3_01269"/>
<evidence type="ECO:0000256" key="6">
    <source>
        <dbReference type="ARBA" id="ARBA00022989"/>
    </source>
</evidence>
<dbReference type="Proteomes" id="UP000188273">
    <property type="component" value="Chromosome"/>
</dbReference>
<organism evidence="9 10">
    <name type="scientific">Sedimentisphaera cyanobacteriorum</name>
    <dbReference type="NCBI Taxonomy" id="1940790"/>
    <lineage>
        <taxon>Bacteria</taxon>
        <taxon>Pseudomonadati</taxon>
        <taxon>Planctomycetota</taxon>
        <taxon>Phycisphaerae</taxon>
        <taxon>Sedimentisphaerales</taxon>
        <taxon>Sedimentisphaeraceae</taxon>
        <taxon>Sedimentisphaera</taxon>
    </lineage>
</organism>
<evidence type="ECO:0000313" key="9">
    <source>
        <dbReference type="EMBL" id="AQQ09464.1"/>
    </source>
</evidence>
<reference evidence="10" key="1">
    <citation type="submission" date="2017-02" db="EMBL/GenBank/DDBJ databases">
        <title>Comparative genomics and description of representatives of a novel lineage of planctomycetes thriving in anoxic sediments.</title>
        <authorList>
            <person name="Spring S."/>
            <person name="Bunk B."/>
            <person name="Sproer C."/>
            <person name="Klenk H.-P."/>
        </authorList>
    </citation>
    <scope>NUCLEOTIDE SEQUENCE [LARGE SCALE GENOMIC DNA]</scope>
    <source>
        <strain evidence="10">L21-RPul-D3</strain>
    </source>
</reference>
<evidence type="ECO:0000256" key="1">
    <source>
        <dbReference type="ARBA" id="ARBA00022475"/>
    </source>
</evidence>
<evidence type="ECO:0000256" key="2">
    <source>
        <dbReference type="ARBA" id="ARBA00022676"/>
    </source>
</evidence>
<protein>
    <submittedName>
        <fullName evidence="9">Undecaprenyl-phosphate 4-deoxy-4-formamido-L-arabinose transferase</fullName>
        <ecNumber evidence="9">2.4.2.53</ecNumber>
    </submittedName>
</protein>
<keyword evidence="3 9" id="KW-0808">Transferase</keyword>